<dbReference type="AlphaFoldDB" id="A0A5A7P2H1"/>
<sequence>MKYYDQQHFSIDQRNEKHLGGNEREVPGEVTRLGPALAPVEEALRVRGVARHAEGVYEARGQNVLAQSVRSPLADQADGREVVVAVLGAAEGVKKLPEFGTLDGGRLALLHPVEQAHHHAELCLRHVGDLLRWLSVAERANRSGQLLLICKWRNGELQPEQNRSRGKPMNQPEPQPPASVGRRDPPSINNPETRRAPCRHGHQVNQRLTEELASGAEIAPRHRTHLEEEGRRSIPPTAMAAFTVGNRNSAERSQRDPKSDRPPTAGGDPSDLESENYTSKHIHPM</sequence>
<comment type="caution">
    <text evidence="2">The sequence shown here is derived from an EMBL/GenBank/DDBJ whole genome shotgun (WGS) entry which is preliminary data.</text>
</comment>
<keyword evidence="3" id="KW-1185">Reference proteome</keyword>
<protein>
    <submittedName>
        <fullName evidence="2">Mechanosensitive channel of smallconductance-like 4</fullName>
    </submittedName>
</protein>
<reference evidence="3" key="1">
    <citation type="journal article" date="2019" name="Curr. Biol.">
        <title>Genome Sequence of Striga asiatica Provides Insight into the Evolution of Plant Parasitism.</title>
        <authorList>
            <person name="Yoshida S."/>
            <person name="Kim S."/>
            <person name="Wafula E.K."/>
            <person name="Tanskanen J."/>
            <person name="Kim Y.M."/>
            <person name="Honaas L."/>
            <person name="Yang Z."/>
            <person name="Spallek T."/>
            <person name="Conn C.E."/>
            <person name="Ichihashi Y."/>
            <person name="Cheong K."/>
            <person name="Cui S."/>
            <person name="Der J.P."/>
            <person name="Gundlach H."/>
            <person name="Jiao Y."/>
            <person name="Hori C."/>
            <person name="Ishida J.K."/>
            <person name="Kasahara H."/>
            <person name="Kiba T."/>
            <person name="Kim M.S."/>
            <person name="Koo N."/>
            <person name="Laohavisit A."/>
            <person name="Lee Y.H."/>
            <person name="Lumba S."/>
            <person name="McCourt P."/>
            <person name="Mortimer J.C."/>
            <person name="Mutuku J.M."/>
            <person name="Nomura T."/>
            <person name="Sasaki-Sekimoto Y."/>
            <person name="Seto Y."/>
            <person name="Wang Y."/>
            <person name="Wakatake T."/>
            <person name="Sakakibara H."/>
            <person name="Demura T."/>
            <person name="Yamaguchi S."/>
            <person name="Yoneyama K."/>
            <person name="Manabe R.I."/>
            <person name="Nelson D.C."/>
            <person name="Schulman A.H."/>
            <person name="Timko M.P."/>
            <person name="dePamphilis C.W."/>
            <person name="Choi D."/>
            <person name="Shirasu K."/>
        </authorList>
    </citation>
    <scope>NUCLEOTIDE SEQUENCE [LARGE SCALE GENOMIC DNA]</scope>
    <source>
        <strain evidence="3">cv. UVA1</strain>
    </source>
</reference>
<proteinExistence type="predicted"/>
<feature type="compositionally biased region" description="Basic and acidic residues" evidence="1">
    <location>
        <begin position="11"/>
        <end position="27"/>
    </location>
</feature>
<evidence type="ECO:0000313" key="2">
    <source>
        <dbReference type="EMBL" id="GER26939.1"/>
    </source>
</evidence>
<name>A0A5A7P2H1_STRAF</name>
<gene>
    <name evidence="2" type="ORF">STAS_02616</name>
</gene>
<evidence type="ECO:0000313" key="3">
    <source>
        <dbReference type="Proteomes" id="UP000325081"/>
    </source>
</evidence>
<feature type="compositionally biased region" description="Basic and acidic residues" evidence="1">
    <location>
        <begin position="249"/>
        <end position="261"/>
    </location>
</feature>
<feature type="region of interest" description="Disordered" evidence="1">
    <location>
        <begin position="1"/>
        <end position="27"/>
    </location>
</feature>
<accession>A0A5A7P2H1</accession>
<dbReference type="EMBL" id="BKCP01001336">
    <property type="protein sequence ID" value="GER26939.1"/>
    <property type="molecule type" value="Genomic_DNA"/>
</dbReference>
<organism evidence="2 3">
    <name type="scientific">Striga asiatica</name>
    <name type="common">Asiatic witchweed</name>
    <name type="synonym">Buchnera asiatica</name>
    <dbReference type="NCBI Taxonomy" id="4170"/>
    <lineage>
        <taxon>Eukaryota</taxon>
        <taxon>Viridiplantae</taxon>
        <taxon>Streptophyta</taxon>
        <taxon>Embryophyta</taxon>
        <taxon>Tracheophyta</taxon>
        <taxon>Spermatophyta</taxon>
        <taxon>Magnoliopsida</taxon>
        <taxon>eudicotyledons</taxon>
        <taxon>Gunneridae</taxon>
        <taxon>Pentapetalae</taxon>
        <taxon>asterids</taxon>
        <taxon>lamiids</taxon>
        <taxon>Lamiales</taxon>
        <taxon>Orobanchaceae</taxon>
        <taxon>Buchnereae</taxon>
        <taxon>Striga</taxon>
    </lineage>
</organism>
<dbReference type="Proteomes" id="UP000325081">
    <property type="component" value="Unassembled WGS sequence"/>
</dbReference>
<feature type="region of interest" description="Disordered" evidence="1">
    <location>
        <begin position="158"/>
        <end position="285"/>
    </location>
</feature>
<evidence type="ECO:0000256" key="1">
    <source>
        <dbReference type="SAM" id="MobiDB-lite"/>
    </source>
</evidence>